<feature type="region of interest" description="Disordered" evidence="13">
    <location>
        <begin position="72"/>
        <end position="101"/>
    </location>
</feature>
<evidence type="ECO:0000256" key="11">
    <source>
        <dbReference type="ARBA" id="ARBA00031670"/>
    </source>
</evidence>
<keyword evidence="9" id="KW-0234">DNA repair</keyword>
<organism evidence="14 15">
    <name type="scientific">Haemaphysalis longicornis</name>
    <name type="common">Bush tick</name>
    <dbReference type="NCBI Taxonomy" id="44386"/>
    <lineage>
        <taxon>Eukaryota</taxon>
        <taxon>Metazoa</taxon>
        <taxon>Ecdysozoa</taxon>
        <taxon>Arthropoda</taxon>
        <taxon>Chelicerata</taxon>
        <taxon>Arachnida</taxon>
        <taxon>Acari</taxon>
        <taxon>Parasitiformes</taxon>
        <taxon>Ixodida</taxon>
        <taxon>Ixodoidea</taxon>
        <taxon>Ixodidae</taxon>
        <taxon>Haemaphysalinae</taxon>
        <taxon>Haemaphysalis</taxon>
    </lineage>
</organism>
<proteinExistence type="inferred from homology"/>
<dbReference type="PANTHER" id="PTHR15169:SF0">
    <property type="entry name" value="DNA DAMAGE-BINDING PROTEIN 2"/>
    <property type="match status" value="1"/>
</dbReference>
<dbReference type="GO" id="GO:0009411">
    <property type="term" value="P:response to UV"/>
    <property type="evidence" value="ECO:0007669"/>
    <property type="project" value="TreeGrafter"/>
</dbReference>
<sequence>MTDRSNLARFINMCSLRLQEEEEEGGGVGGLVPPWGCLGPLLPAGYVCGGSTAAPSAVETQLASYVNYAREGSTHSGSGGSGGPPAEPAARSVDGAEGAQELTGSRQSFRMAMGNPCELFVDVIGVTVSFALLKDPPAAFTSTSYTLRVTDMDEAGPSRRPRRRAARDNGESDAGEAPPRRQRVAASAGPQKSESRKRASDGNRATASKKSAGKAKPNASTASNLKRNLLARGVLGFELDTGPRPEFEHSARVTCLEWHPTRPQLLAVGSKNGEIVLWNAWDSKKQAATPPTGSGSAVAAMKFHPENAGQMYTATLLSKVMLQDFGGAEPKVFWDTDSQKVWFTSMDLLPEKKLVLAGDNMGCVYAFSSTGQVLWPEPRRLHKGKVKYLEFVGRGSDLLVSASVDHTVRIWDVRKLDGPKSFLLELPHDQAVNSAYVSPSDRTSLLTTDQKNELRVYTGPVWQKPLVIPHPHRQFQHVTPIQASWHPVENLVVVGRYPDKNFCATDQTRGIDVFDGGTGEPLGKVQGSMAVPNICSLTPFNCTGEILAAGTDRELCHCIFSGFHTVLLRGTPEEESFEVAPWQTYKPHYLLLSAVEKKKGGGLPNGAAAMPTKVTFKSPKA</sequence>
<keyword evidence="10" id="KW-0539">Nucleus</keyword>
<accession>A0A9J6GQ39</accession>
<keyword evidence="15" id="KW-1185">Reference proteome</keyword>
<dbReference type="OrthoDB" id="9890280at2759"/>
<evidence type="ECO:0000256" key="9">
    <source>
        <dbReference type="ARBA" id="ARBA00023204"/>
    </source>
</evidence>
<dbReference type="GO" id="GO:0006281">
    <property type="term" value="P:DNA repair"/>
    <property type="evidence" value="ECO:0007669"/>
    <property type="project" value="UniProtKB-KW"/>
</dbReference>
<dbReference type="PANTHER" id="PTHR15169">
    <property type="entry name" value="DAMAGE-SPECIFIC DNA BINDING PROTEIN 2"/>
    <property type="match status" value="1"/>
</dbReference>
<dbReference type="EMBL" id="JABSTR010000008">
    <property type="protein sequence ID" value="KAH9376793.1"/>
    <property type="molecule type" value="Genomic_DNA"/>
</dbReference>
<dbReference type="PROSITE" id="PS00678">
    <property type="entry name" value="WD_REPEATS_1"/>
    <property type="match status" value="1"/>
</dbReference>
<dbReference type="PROSITE" id="PS50082">
    <property type="entry name" value="WD_REPEATS_2"/>
    <property type="match status" value="2"/>
</dbReference>
<keyword evidence="4 12" id="KW-0853">WD repeat</keyword>
<reference evidence="14 15" key="1">
    <citation type="journal article" date="2020" name="Cell">
        <title>Large-Scale Comparative Analyses of Tick Genomes Elucidate Their Genetic Diversity and Vector Capacities.</title>
        <authorList>
            <consortium name="Tick Genome and Microbiome Consortium (TIGMIC)"/>
            <person name="Jia N."/>
            <person name="Wang J."/>
            <person name="Shi W."/>
            <person name="Du L."/>
            <person name="Sun Y."/>
            <person name="Zhan W."/>
            <person name="Jiang J.F."/>
            <person name="Wang Q."/>
            <person name="Zhang B."/>
            <person name="Ji P."/>
            <person name="Bell-Sakyi L."/>
            <person name="Cui X.M."/>
            <person name="Yuan T.T."/>
            <person name="Jiang B.G."/>
            <person name="Yang W.F."/>
            <person name="Lam T.T."/>
            <person name="Chang Q.C."/>
            <person name="Ding S.J."/>
            <person name="Wang X.J."/>
            <person name="Zhu J.G."/>
            <person name="Ruan X.D."/>
            <person name="Zhao L."/>
            <person name="Wei J.T."/>
            <person name="Ye R.Z."/>
            <person name="Que T.C."/>
            <person name="Du C.H."/>
            <person name="Zhou Y.H."/>
            <person name="Cheng J.X."/>
            <person name="Dai P.F."/>
            <person name="Guo W.B."/>
            <person name="Han X.H."/>
            <person name="Huang E.J."/>
            <person name="Li L.F."/>
            <person name="Wei W."/>
            <person name="Gao Y.C."/>
            <person name="Liu J.Z."/>
            <person name="Shao H.Z."/>
            <person name="Wang X."/>
            <person name="Wang C.C."/>
            <person name="Yang T.C."/>
            <person name="Huo Q.B."/>
            <person name="Li W."/>
            <person name="Chen H.Y."/>
            <person name="Chen S.E."/>
            <person name="Zhou L.G."/>
            <person name="Ni X.B."/>
            <person name="Tian J.H."/>
            <person name="Sheng Y."/>
            <person name="Liu T."/>
            <person name="Pan Y.S."/>
            <person name="Xia L.Y."/>
            <person name="Li J."/>
            <person name="Zhao F."/>
            <person name="Cao W.C."/>
        </authorList>
    </citation>
    <scope>NUCLEOTIDE SEQUENCE [LARGE SCALE GENOMIC DNA]</scope>
    <source>
        <strain evidence="14">HaeL-2018</strain>
    </source>
</reference>
<feature type="repeat" description="WD" evidence="12">
    <location>
        <begin position="246"/>
        <end position="279"/>
    </location>
</feature>
<keyword evidence="7" id="KW-0833">Ubl conjugation pathway</keyword>
<dbReference type="InterPro" id="IPR033312">
    <property type="entry name" value="DDB2"/>
</dbReference>
<name>A0A9J6GQ39_HAELO</name>
<evidence type="ECO:0000313" key="15">
    <source>
        <dbReference type="Proteomes" id="UP000821853"/>
    </source>
</evidence>
<dbReference type="GO" id="GO:0003684">
    <property type="term" value="F:damaged DNA binding"/>
    <property type="evidence" value="ECO:0007669"/>
    <property type="project" value="InterPro"/>
</dbReference>
<dbReference type="VEuPathDB" id="VectorBase:HLOH_061734"/>
<evidence type="ECO:0000256" key="4">
    <source>
        <dbReference type="ARBA" id="ARBA00022574"/>
    </source>
</evidence>
<protein>
    <recommendedName>
        <fullName evidence="3">DNA damage-binding protein 2</fullName>
    </recommendedName>
    <alternativeName>
        <fullName evidence="11">Damage-specific DNA-binding protein 2</fullName>
    </alternativeName>
</protein>
<gene>
    <name evidence="14" type="ORF">HPB48_017865</name>
</gene>
<evidence type="ECO:0000256" key="6">
    <source>
        <dbReference type="ARBA" id="ARBA00022763"/>
    </source>
</evidence>
<dbReference type="GO" id="GO:0080008">
    <property type="term" value="C:Cul4-RING E3 ubiquitin ligase complex"/>
    <property type="evidence" value="ECO:0007669"/>
    <property type="project" value="InterPro"/>
</dbReference>
<evidence type="ECO:0000256" key="5">
    <source>
        <dbReference type="ARBA" id="ARBA00022737"/>
    </source>
</evidence>
<evidence type="ECO:0000256" key="2">
    <source>
        <dbReference type="ARBA" id="ARBA00005434"/>
    </source>
</evidence>
<evidence type="ECO:0000256" key="8">
    <source>
        <dbReference type="ARBA" id="ARBA00023125"/>
    </source>
</evidence>
<dbReference type="InterPro" id="IPR019775">
    <property type="entry name" value="WD40_repeat_CS"/>
</dbReference>
<keyword evidence="5" id="KW-0677">Repeat</keyword>
<comment type="subcellular location">
    <subcellularLocation>
        <location evidence="1">Nucleus</location>
    </subcellularLocation>
</comment>
<dbReference type="GO" id="GO:0005634">
    <property type="term" value="C:nucleus"/>
    <property type="evidence" value="ECO:0007669"/>
    <property type="project" value="UniProtKB-SubCell"/>
</dbReference>
<feature type="region of interest" description="Disordered" evidence="13">
    <location>
        <begin position="151"/>
        <end position="224"/>
    </location>
</feature>
<evidence type="ECO:0000256" key="10">
    <source>
        <dbReference type="ARBA" id="ARBA00023242"/>
    </source>
</evidence>
<comment type="caution">
    <text evidence="14">The sequence shown here is derived from an EMBL/GenBank/DDBJ whole genome shotgun (WGS) entry which is preliminary data.</text>
</comment>
<dbReference type="InterPro" id="IPR001680">
    <property type="entry name" value="WD40_rpt"/>
</dbReference>
<dbReference type="Pfam" id="PF00400">
    <property type="entry name" value="WD40"/>
    <property type="match status" value="2"/>
</dbReference>
<dbReference type="PROSITE" id="PS50294">
    <property type="entry name" value="WD_REPEATS_REGION"/>
    <property type="match status" value="1"/>
</dbReference>
<dbReference type="InterPro" id="IPR036322">
    <property type="entry name" value="WD40_repeat_dom_sf"/>
</dbReference>
<dbReference type="SUPFAM" id="SSF50978">
    <property type="entry name" value="WD40 repeat-like"/>
    <property type="match status" value="1"/>
</dbReference>
<dbReference type="AlphaFoldDB" id="A0A9J6GQ39"/>
<comment type="similarity">
    <text evidence="2">Belongs to the WD repeat DDB2/WDR76 family.</text>
</comment>
<evidence type="ECO:0000313" key="14">
    <source>
        <dbReference type="EMBL" id="KAH9376793.1"/>
    </source>
</evidence>
<feature type="compositionally biased region" description="Low complexity" evidence="13">
    <location>
        <begin position="205"/>
        <end position="220"/>
    </location>
</feature>
<dbReference type="Gene3D" id="2.130.10.10">
    <property type="entry name" value="YVTN repeat-like/Quinoprotein amine dehydrogenase"/>
    <property type="match status" value="1"/>
</dbReference>
<keyword evidence="8" id="KW-0238">DNA-binding</keyword>
<evidence type="ECO:0000256" key="7">
    <source>
        <dbReference type="ARBA" id="ARBA00022786"/>
    </source>
</evidence>
<evidence type="ECO:0000256" key="12">
    <source>
        <dbReference type="PROSITE-ProRule" id="PRU00221"/>
    </source>
</evidence>
<evidence type="ECO:0000256" key="13">
    <source>
        <dbReference type="SAM" id="MobiDB-lite"/>
    </source>
</evidence>
<keyword evidence="6" id="KW-0227">DNA damage</keyword>
<dbReference type="Proteomes" id="UP000821853">
    <property type="component" value="Unassembled WGS sequence"/>
</dbReference>
<evidence type="ECO:0000256" key="3">
    <source>
        <dbReference type="ARBA" id="ARBA00014580"/>
    </source>
</evidence>
<dbReference type="InterPro" id="IPR015943">
    <property type="entry name" value="WD40/YVTN_repeat-like_dom_sf"/>
</dbReference>
<evidence type="ECO:0000256" key="1">
    <source>
        <dbReference type="ARBA" id="ARBA00004123"/>
    </source>
</evidence>
<dbReference type="SMART" id="SM00320">
    <property type="entry name" value="WD40"/>
    <property type="match status" value="3"/>
</dbReference>
<feature type="repeat" description="WD" evidence="12">
    <location>
        <begin position="379"/>
        <end position="414"/>
    </location>
</feature>